<proteinExistence type="predicted"/>
<dbReference type="Proteomes" id="UP000366872">
    <property type="component" value="Unassembled WGS sequence"/>
</dbReference>
<gene>
    <name evidence="1" type="ORF">PDESU_01568</name>
</gene>
<name>A0A6C2TZX1_PONDE</name>
<dbReference type="EMBL" id="CAAHFG010000001">
    <property type="protein sequence ID" value="VGO13014.1"/>
    <property type="molecule type" value="Genomic_DNA"/>
</dbReference>
<dbReference type="RefSeq" id="WP_136078632.1">
    <property type="nucleotide sequence ID" value="NZ_CAAHFG010000001.1"/>
</dbReference>
<evidence type="ECO:0000313" key="1">
    <source>
        <dbReference type="EMBL" id="VGO13014.1"/>
    </source>
</evidence>
<dbReference type="AlphaFoldDB" id="A0A6C2TZX1"/>
<protein>
    <submittedName>
        <fullName evidence="1">Uncharacterized protein</fullName>
    </submittedName>
</protein>
<organism evidence="1 2">
    <name type="scientific">Pontiella desulfatans</name>
    <dbReference type="NCBI Taxonomy" id="2750659"/>
    <lineage>
        <taxon>Bacteria</taxon>
        <taxon>Pseudomonadati</taxon>
        <taxon>Kiritimatiellota</taxon>
        <taxon>Kiritimatiellia</taxon>
        <taxon>Kiritimatiellales</taxon>
        <taxon>Pontiellaceae</taxon>
        <taxon>Pontiella</taxon>
    </lineage>
</organism>
<sequence length="286" mass="31952">MMNQFVALTLALPFAGLGAQKHNVPFCWDTVPVYAHMANMSEDFTPEQCDFLAEYVSKQDAAFYTYQDYTTKTGTKEVRVQTAQHFGLPAFEHFGKPAVGELDAFLPKLDTQGNVSVENDVLTLRSGATEAASRTRYFLVPHSRGQLFASMDLKFQGSESECVGEVNWLRQNGWVSSKAAQPLSLEIRNDGIFLDHTDTVRRNPKTRLADNDGKTVKVLFEFDLGTTGNDTLKVYLNPERELAEPVVAFKGEFTFDRLQFAASGRGGSMLEVDDVRIGTRLEDVRK</sequence>
<accession>A0A6C2TZX1</accession>
<evidence type="ECO:0000313" key="2">
    <source>
        <dbReference type="Proteomes" id="UP000366872"/>
    </source>
</evidence>
<reference evidence="1 2" key="1">
    <citation type="submission" date="2019-04" db="EMBL/GenBank/DDBJ databases">
        <authorList>
            <person name="Van Vliet M D."/>
        </authorList>
    </citation>
    <scope>NUCLEOTIDE SEQUENCE [LARGE SCALE GENOMIC DNA]</scope>
    <source>
        <strain evidence="1 2">F1</strain>
    </source>
</reference>
<keyword evidence="2" id="KW-1185">Reference proteome</keyword>